<feature type="region of interest" description="Disordered" evidence="1">
    <location>
        <begin position="98"/>
        <end position="123"/>
    </location>
</feature>
<sequence>MRELLERERPLVGYLFELAGLSVDLDALRVEPMQDGGMGSLAIAPLGRSYGSSPSECHFYDSDGVVISAVLNLDKVDSPFEIDILKVDFSPTIRWPERADLGAGPPNNSCKPNPLRGSALFRH</sequence>
<dbReference type="Pfam" id="PF22480">
    <property type="entry name" value="DUF6984"/>
    <property type="match status" value="1"/>
</dbReference>
<dbReference type="EMBL" id="JBHRXX010000008">
    <property type="protein sequence ID" value="MFC3685646.1"/>
    <property type="molecule type" value="Genomic_DNA"/>
</dbReference>
<dbReference type="InterPro" id="IPR054253">
    <property type="entry name" value="DUF6984"/>
</dbReference>
<feature type="domain" description="DUF6984" evidence="2">
    <location>
        <begin position="1"/>
        <end position="96"/>
    </location>
</feature>
<keyword evidence="4" id="KW-1185">Reference proteome</keyword>
<reference evidence="4" key="1">
    <citation type="journal article" date="2019" name="Int. J. Syst. Evol. Microbiol.">
        <title>The Global Catalogue of Microorganisms (GCM) 10K type strain sequencing project: providing services to taxonomists for standard genome sequencing and annotation.</title>
        <authorList>
            <consortium name="The Broad Institute Genomics Platform"/>
            <consortium name="The Broad Institute Genome Sequencing Center for Infectious Disease"/>
            <person name="Wu L."/>
            <person name="Ma J."/>
        </authorList>
    </citation>
    <scope>NUCLEOTIDE SEQUENCE [LARGE SCALE GENOMIC DNA]</scope>
    <source>
        <strain evidence="4">KCTC 42501</strain>
    </source>
</reference>
<gene>
    <name evidence="3" type="ORF">ACFOPI_18740</name>
</gene>
<protein>
    <submittedName>
        <fullName evidence="3">DUF6984 family protein</fullName>
    </submittedName>
</protein>
<evidence type="ECO:0000256" key="1">
    <source>
        <dbReference type="SAM" id="MobiDB-lite"/>
    </source>
</evidence>
<name>A0ABV7W796_9BURK</name>
<comment type="caution">
    <text evidence="3">The sequence shown here is derived from an EMBL/GenBank/DDBJ whole genome shotgun (WGS) entry which is preliminary data.</text>
</comment>
<evidence type="ECO:0000259" key="2">
    <source>
        <dbReference type="Pfam" id="PF22480"/>
    </source>
</evidence>
<organism evidence="3 4">
    <name type="scientific">Hydrogenophaga luteola</name>
    <dbReference type="NCBI Taxonomy" id="1591122"/>
    <lineage>
        <taxon>Bacteria</taxon>
        <taxon>Pseudomonadati</taxon>
        <taxon>Pseudomonadota</taxon>
        <taxon>Betaproteobacteria</taxon>
        <taxon>Burkholderiales</taxon>
        <taxon>Comamonadaceae</taxon>
        <taxon>Hydrogenophaga</taxon>
    </lineage>
</organism>
<dbReference type="RefSeq" id="WP_382177244.1">
    <property type="nucleotide sequence ID" value="NZ_JBHRXX010000008.1"/>
</dbReference>
<accession>A0ABV7W796</accession>
<proteinExistence type="predicted"/>
<evidence type="ECO:0000313" key="4">
    <source>
        <dbReference type="Proteomes" id="UP001595729"/>
    </source>
</evidence>
<evidence type="ECO:0000313" key="3">
    <source>
        <dbReference type="EMBL" id="MFC3685646.1"/>
    </source>
</evidence>
<dbReference type="Proteomes" id="UP001595729">
    <property type="component" value="Unassembled WGS sequence"/>
</dbReference>